<protein>
    <submittedName>
        <fullName evidence="10">DEKNAAC103370</fullName>
    </submittedName>
</protein>
<feature type="domain" description="HeH/LEM" evidence="9">
    <location>
        <begin position="13"/>
        <end position="46"/>
    </location>
</feature>
<feature type="compositionally biased region" description="Basic residues" evidence="6">
    <location>
        <begin position="173"/>
        <end position="183"/>
    </location>
</feature>
<evidence type="ECO:0000256" key="3">
    <source>
        <dbReference type="ARBA" id="ARBA00022989"/>
    </source>
</evidence>
<dbReference type="CDD" id="cd12935">
    <property type="entry name" value="LEM_like"/>
    <property type="match status" value="1"/>
</dbReference>
<name>A0A448YNL7_BRENA</name>
<feature type="compositionally biased region" description="Low complexity" evidence="6">
    <location>
        <begin position="287"/>
        <end position="296"/>
    </location>
</feature>
<feature type="region of interest" description="Disordered" evidence="6">
    <location>
        <begin position="232"/>
        <end position="265"/>
    </location>
</feature>
<dbReference type="Gene3D" id="1.10.720.30">
    <property type="entry name" value="SAP domain"/>
    <property type="match status" value="1"/>
</dbReference>
<dbReference type="PANTHER" id="PTHR47808">
    <property type="entry name" value="INNER NUCLEAR MEMBRANE PROTEIN HEH2-RELATED"/>
    <property type="match status" value="1"/>
</dbReference>
<evidence type="ECO:0000256" key="1">
    <source>
        <dbReference type="ARBA" id="ARBA00004126"/>
    </source>
</evidence>
<dbReference type="InterPro" id="IPR018996">
    <property type="entry name" value="Man1/Src1-like_C"/>
</dbReference>
<evidence type="ECO:0000259" key="8">
    <source>
        <dbReference type="Pfam" id="PF09402"/>
    </source>
</evidence>
<gene>
    <name evidence="10" type="ORF">BRENAR_LOCUS3265</name>
</gene>
<accession>A0A448YNL7</accession>
<evidence type="ECO:0000256" key="6">
    <source>
        <dbReference type="SAM" id="MobiDB-lite"/>
    </source>
</evidence>
<dbReference type="Pfam" id="PF09402">
    <property type="entry name" value="MSC"/>
    <property type="match status" value="1"/>
</dbReference>
<feature type="transmembrane region" description="Helical" evidence="7">
    <location>
        <begin position="436"/>
        <end position="460"/>
    </location>
</feature>
<dbReference type="GO" id="GO:0005783">
    <property type="term" value="C:endoplasmic reticulum"/>
    <property type="evidence" value="ECO:0007669"/>
    <property type="project" value="TreeGrafter"/>
</dbReference>
<dbReference type="Pfam" id="PF12949">
    <property type="entry name" value="HeH"/>
    <property type="match status" value="1"/>
</dbReference>
<feature type="region of interest" description="Disordered" evidence="6">
    <location>
        <begin position="67"/>
        <end position="207"/>
    </location>
</feature>
<evidence type="ECO:0000256" key="2">
    <source>
        <dbReference type="ARBA" id="ARBA00022692"/>
    </source>
</evidence>
<dbReference type="GO" id="GO:0071763">
    <property type="term" value="P:nuclear membrane organization"/>
    <property type="evidence" value="ECO:0007669"/>
    <property type="project" value="TreeGrafter"/>
</dbReference>
<evidence type="ECO:0000313" key="11">
    <source>
        <dbReference type="Proteomes" id="UP000290900"/>
    </source>
</evidence>
<reference evidence="10 11" key="1">
    <citation type="submission" date="2018-12" db="EMBL/GenBank/DDBJ databases">
        <authorList>
            <person name="Tiukova I."/>
            <person name="Dainat J."/>
        </authorList>
    </citation>
    <scope>NUCLEOTIDE SEQUENCE [LARGE SCALE GENOMIC DNA]</scope>
</reference>
<keyword evidence="2 7" id="KW-0812">Transmembrane</keyword>
<evidence type="ECO:0000256" key="5">
    <source>
        <dbReference type="ARBA" id="ARBA00023242"/>
    </source>
</evidence>
<comment type="subcellular location">
    <subcellularLocation>
        <location evidence="1">Nucleus membrane</location>
    </subcellularLocation>
</comment>
<dbReference type="GO" id="GO:0003682">
    <property type="term" value="F:chromatin binding"/>
    <property type="evidence" value="ECO:0007669"/>
    <property type="project" value="InterPro"/>
</dbReference>
<keyword evidence="11" id="KW-1185">Reference proteome</keyword>
<organism evidence="10 11">
    <name type="scientific">Brettanomyces naardenensis</name>
    <name type="common">Yeast</name>
    <dbReference type="NCBI Taxonomy" id="13370"/>
    <lineage>
        <taxon>Eukaryota</taxon>
        <taxon>Fungi</taxon>
        <taxon>Dikarya</taxon>
        <taxon>Ascomycota</taxon>
        <taxon>Saccharomycotina</taxon>
        <taxon>Pichiomycetes</taxon>
        <taxon>Pichiales</taxon>
        <taxon>Pichiaceae</taxon>
        <taxon>Brettanomyces</taxon>
    </lineage>
</organism>
<dbReference type="AlphaFoldDB" id="A0A448YNL7"/>
<evidence type="ECO:0000256" key="4">
    <source>
        <dbReference type="ARBA" id="ARBA00023136"/>
    </source>
</evidence>
<feature type="region of interest" description="Disordered" evidence="6">
    <location>
        <begin position="284"/>
        <end position="306"/>
    </location>
</feature>
<dbReference type="STRING" id="13370.A0A448YNL7"/>
<sequence length="689" mass="77553">MDPAEYLQPEFDASKLTMPKLRSILLDQDIEYPSSANKSELVDLFNTHIKSNSEELLKKYTDANVPSTDGIIFVDTPKQKKTKSKPASADESVGEKETPSKVIPTEVSTPEAAFSSNNVFQKKSPASPRGARSAQKTPARRSPVTLKSPESDSVPVFSQSVPKKRSSPPPTSPKKKRALKRASRKADDSMHSDSSLSPSVTPVAKKSTLGIEKFEDFELDDLMKQYIKTPSGIESPAFKTPSKNSDILDHYSKSASGGKIAKKTSSNRLKKNLKRVVKEQEVRQVPEEIVSEVSESSPKEAESKAILQEETVSTFEEEQASISHLEDSSIIDVAVDQDIEVEVISGPSHQIINETFHDDEKTIKGERSDDEVAYKAEESTYVSFDISNADDTTDVDESSIKQEEQEVVKESILDEIKDKQEVKPSVAAEKPQSKHFLFSFFIFLVKTLLFLSLVSAVFVFSCYRTMKLNAGYCGLPNSNDKPLSLWPTVPQKWEVALEPLHPYVDKAEAYLTEQLAPQCATCPEHGTCYENSELVCDNHYTVSHPLRSLLGLIPNEEECVYDEYAEKKMQLLTEYTLKLLRKRDGEQLSLDELHTYLKATKPSYMSNKEFEEYWNQFINYDISKEPEIKIDLKTRSISIQHKTPTQFLTRTFGESIKSRKLHLYDKSLPTSTFDGYSDYQEASYKKVAV</sequence>
<keyword evidence="3 7" id="KW-1133">Transmembrane helix</keyword>
<dbReference type="GO" id="GO:0005637">
    <property type="term" value="C:nuclear inner membrane"/>
    <property type="evidence" value="ECO:0007669"/>
    <property type="project" value="InterPro"/>
</dbReference>
<dbReference type="InterPro" id="IPR025856">
    <property type="entry name" value="HeH/LEM_domain"/>
</dbReference>
<dbReference type="InParanoid" id="A0A448YNL7"/>
<dbReference type="InterPro" id="IPR036361">
    <property type="entry name" value="SAP_dom_sf"/>
</dbReference>
<keyword evidence="5" id="KW-0539">Nucleus</keyword>
<keyword evidence="4 7" id="KW-0472">Membrane</keyword>
<evidence type="ECO:0000259" key="9">
    <source>
        <dbReference type="Pfam" id="PF12949"/>
    </source>
</evidence>
<dbReference type="InterPro" id="IPR044780">
    <property type="entry name" value="Heh2/Src1"/>
</dbReference>
<proteinExistence type="predicted"/>
<evidence type="ECO:0000256" key="7">
    <source>
        <dbReference type="SAM" id="Phobius"/>
    </source>
</evidence>
<dbReference type="OrthoDB" id="2503928at2759"/>
<evidence type="ECO:0000313" key="10">
    <source>
        <dbReference type="EMBL" id="VEU22534.1"/>
    </source>
</evidence>
<dbReference type="EMBL" id="CAACVR010000023">
    <property type="protein sequence ID" value="VEU22534.1"/>
    <property type="molecule type" value="Genomic_DNA"/>
</dbReference>
<feature type="compositionally biased region" description="Low complexity" evidence="6">
    <location>
        <begin position="253"/>
        <end position="265"/>
    </location>
</feature>
<feature type="domain" description="Man1/Src1-like C-terminal" evidence="8">
    <location>
        <begin position="453"/>
        <end position="643"/>
    </location>
</feature>
<dbReference type="PANTHER" id="PTHR47808:SF2">
    <property type="entry name" value="LEM DOMAIN-CONTAINING PROTEIN 2"/>
    <property type="match status" value="1"/>
</dbReference>
<dbReference type="Proteomes" id="UP000290900">
    <property type="component" value="Unassembled WGS sequence"/>
</dbReference>
<dbReference type="GO" id="GO:0034399">
    <property type="term" value="C:nuclear periphery"/>
    <property type="evidence" value="ECO:0007669"/>
    <property type="project" value="TreeGrafter"/>
</dbReference>